<feature type="compositionally biased region" description="Basic and acidic residues" evidence="1">
    <location>
        <begin position="164"/>
        <end position="173"/>
    </location>
</feature>
<evidence type="ECO:0000256" key="1">
    <source>
        <dbReference type="SAM" id="MobiDB-lite"/>
    </source>
</evidence>
<sequence>MLSRIGSVEYSSAGGGNSCTTPSTQEYPPAYNSAAYLSSGKLRRSPQCLLPAVGYQRANPTYPQAQHGRRKLQLPTARIGIPQTQGFRDVGGGTGRRRDSESSRYRKYGNGHSKGNGYDMAKTVMSPTYGGAADFSPNSALAGENVSGEHGFQRMPMKIPAAHARPEDTSGGR</sequence>
<dbReference type="Proteomes" id="UP001460270">
    <property type="component" value="Unassembled WGS sequence"/>
</dbReference>
<protein>
    <submittedName>
        <fullName evidence="2">Uncharacterized protein</fullName>
    </submittedName>
</protein>
<organism evidence="2 3">
    <name type="scientific">Mugilogobius chulae</name>
    <name type="common">yellowstripe goby</name>
    <dbReference type="NCBI Taxonomy" id="88201"/>
    <lineage>
        <taxon>Eukaryota</taxon>
        <taxon>Metazoa</taxon>
        <taxon>Chordata</taxon>
        <taxon>Craniata</taxon>
        <taxon>Vertebrata</taxon>
        <taxon>Euteleostomi</taxon>
        <taxon>Actinopterygii</taxon>
        <taxon>Neopterygii</taxon>
        <taxon>Teleostei</taxon>
        <taxon>Neoteleostei</taxon>
        <taxon>Acanthomorphata</taxon>
        <taxon>Gobiaria</taxon>
        <taxon>Gobiiformes</taxon>
        <taxon>Gobioidei</taxon>
        <taxon>Gobiidae</taxon>
        <taxon>Gobionellinae</taxon>
        <taxon>Mugilogobius</taxon>
    </lineage>
</organism>
<reference evidence="3" key="1">
    <citation type="submission" date="2024-04" db="EMBL/GenBank/DDBJ databases">
        <title>Salinicola lusitanus LLJ914,a marine bacterium isolated from the Okinawa Trough.</title>
        <authorList>
            <person name="Li J."/>
        </authorList>
    </citation>
    <scope>NUCLEOTIDE SEQUENCE [LARGE SCALE GENOMIC DNA]</scope>
</reference>
<gene>
    <name evidence="2" type="ORF">WMY93_003720</name>
</gene>
<name>A0AAW0Q8A9_9GOBI</name>
<evidence type="ECO:0000313" key="2">
    <source>
        <dbReference type="EMBL" id="KAK7940394.1"/>
    </source>
</evidence>
<accession>A0AAW0Q8A9</accession>
<proteinExistence type="predicted"/>
<feature type="region of interest" description="Disordered" evidence="1">
    <location>
        <begin position="76"/>
        <end position="115"/>
    </location>
</feature>
<comment type="caution">
    <text evidence="2">The sequence shown here is derived from an EMBL/GenBank/DDBJ whole genome shotgun (WGS) entry which is preliminary data.</text>
</comment>
<feature type="region of interest" description="Disordered" evidence="1">
    <location>
        <begin position="1"/>
        <end position="29"/>
    </location>
</feature>
<feature type="region of interest" description="Disordered" evidence="1">
    <location>
        <begin position="141"/>
        <end position="173"/>
    </location>
</feature>
<dbReference type="AlphaFoldDB" id="A0AAW0Q8A9"/>
<keyword evidence="3" id="KW-1185">Reference proteome</keyword>
<evidence type="ECO:0000313" key="3">
    <source>
        <dbReference type="Proteomes" id="UP001460270"/>
    </source>
</evidence>
<dbReference type="EMBL" id="JBBPFD010000002">
    <property type="protein sequence ID" value="KAK7940394.1"/>
    <property type="molecule type" value="Genomic_DNA"/>
</dbReference>